<sequence precursor="true">MNRSILRPALLSLLVAAALAACGGQPPQQGGGPGQVTVVTLKAGPLTLTRELAGRATGYQVAEVRPQVSGIVARRLFTEGSVVKQGQPLYQLDDAAYRAQANSARAQLARAEASANAARLAARRSSELVKSRVISVQDDENAQAAWKQAEADVGAARAALDAANVTLGYARITAPISGQIGKSSVTQGALVSAGQAEALATINQLDPIYIDVSQSSAELLQLRRELAAGRLQGASELPVDIVLEDGSTYAHKGTLEFSEVSVDPSTGSYGLRVRVDNPDQVLMPGMFVRAVLGSGVRQDALLVPMQGIARDPRGNTSAMVVDAEGKVAQRAVTVSRAIGDAWLVEDGLKAGDKVIVEGLQKIAPGMPVQATEKGAAPSKPAAPSAPAAKQ</sequence>
<dbReference type="Gene3D" id="2.40.50.100">
    <property type="match status" value="1"/>
</dbReference>
<dbReference type="Gene3D" id="1.10.287.470">
    <property type="entry name" value="Helix hairpin bin"/>
    <property type="match status" value="1"/>
</dbReference>
<dbReference type="Pfam" id="PF25917">
    <property type="entry name" value="BSH_RND"/>
    <property type="match status" value="1"/>
</dbReference>
<evidence type="ECO:0000259" key="6">
    <source>
        <dbReference type="Pfam" id="PF25917"/>
    </source>
</evidence>
<dbReference type="Pfam" id="PF25876">
    <property type="entry name" value="HH_MFP_RND"/>
    <property type="match status" value="1"/>
</dbReference>
<dbReference type="GO" id="GO:0046677">
    <property type="term" value="P:response to antibiotic"/>
    <property type="evidence" value="ECO:0007669"/>
    <property type="project" value="TreeGrafter"/>
</dbReference>
<dbReference type="Gene3D" id="2.40.420.20">
    <property type="match status" value="1"/>
</dbReference>
<dbReference type="NCBIfam" id="TIGR01730">
    <property type="entry name" value="RND_mfp"/>
    <property type="match status" value="1"/>
</dbReference>
<dbReference type="PATRIC" id="fig|128780.6.peg.681"/>
<comment type="subcellular location">
    <subcellularLocation>
        <location evidence="1">Cell inner membrane</location>
        <topology evidence="1">Lipid-anchor</topology>
    </subcellularLocation>
</comment>
<dbReference type="Proteomes" id="UP000061010">
    <property type="component" value="Chromosome"/>
</dbReference>
<evidence type="ECO:0000256" key="3">
    <source>
        <dbReference type="SAM" id="MobiDB-lite"/>
    </source>
</evidence>
<feature type="compositionally biased region" description="Low complexity" evidence="3">
    <location>
        <begin position="375"/>
        <end position="390"/>
    </location>
</feature>
<evidence type="ECO:0000256" key="1">
    <source>
        <dbReference type="ARBA" id="ARBA00004519"/>
    </source>
</evidence>
<protein>
    <submittedName>
        <fullName evidence="9">Acriflavin resistance protein A</fullName>
    </submittedName>
</protein>
<dbReference type="FunFam" id="2.40.420.20:FF:000001">
    <property type="entry name" value="Efflux RND transporter periplasmic adaptor subunit"/>
    <property type="match status" value="1"/>
</dbReference>
<dbReference type="Pfam" id="PF25967">
    <property type="entry name" value="RND-MFP_C"/>
    <property type="match status" value="1"/>
</dbReference>
<dbReference type="GO" id="GO:0022857">
    <property type="term" value="F:transmembrane transporter activity"/>
    <property type="evidence" value="ECO:0007669"/>
    <property type="project" value="InterPro"/>
</dbReference>
<dbReference type="OrthoDB" id="9816569at2"/>
<gene>
    <name evidence="9" type="primary">acrA</name>
    <name evidence="9" type="ORF">AOT14_06760</name>
</gene>
<dbReference type="InterPro" id="IPR058626">
    <property type="entry name" value="MdtA-like_b-barrel"/>
</dbReference>
<dbReference type="AlphaFoldDB" id="A0A0S1AWJ8"/>
<evidence type="ECO:0000259" key="5">
    <source>
        <dbReference type="Pfam" id="PF25876"/>
    </source>
</evidence>
<dbReference type="PANTHER" id="PTHR30158:SF3">
    <property type="entry name" value="MULTIDRUG EFFLUX PUMP SUBUNIT ACRA-RELATED"/>
    <property type="match status" value="1"/>
</dbReference>
<name>A0A0S1AWJ8_9GAMM</name>
<dbReference type="SUPFAM" id="SSF111369">
    <property type="entry name" value="HlyD-like secretion proteins"/>
    <property type="match status" value="1"/>
</dbReference>
<evidence type="ECO:0000259" key="7">
    <source>
        <dbReference type="Pfam" id="PF25944"/>
    </source>
</evidence>
<dbReference type="InterPro" id="IPR058624">
    <property type="entry name" value="MdtA-like_HH"/>
</dbReference>
<accession>A0A0S1AWJ8</accession>
<dbReference type="PROSITE" id="PS51257">
    <property type="entry name" value="PROKAR_LIPOPROTEIN"/>
    <property type="match status" value="1"/>
</dbReference>
<keyword evidence="10" id="KW-1185">Reference proteome</keyword>
<evidence type="ECO:0000313" key="10">
    <source>
        <dbReference type="Proteomes" id="UP000061010"/>
    </source>
</evidence>
<dbReference type="InterPro" id="IPR058625">
    <property type="entry name" value="MdtA-like_BSH"/>
</dbReference>
<evidence type="ECO:0000313" key="9">
    <source>
        <dbReference type="EMBL" id="ALJ27114.1"/>
    </source>
</evidence>
<feature type="signal peptide" evidence="4">
    <location>
        <begin position="1"/>
        <end position="20"/>
    </location>
</feature>
<dbReference type="EMBL" id="CP012900">
    <property type="protein sequence ID" value="ALJ27114.1"/>
    <property type="molecule type" value="Genomic_DNA"/>
</dbReference>
<feature type="domain" description="Multidrug resistance protein MdtA-like alpha-helical hairpin" evidence="5">
    <location>
        <begin position="101"/>
        <end position="170"/>
    </location>
</feature>
<organism evidence="9 10">
    <name type="scientific">Stenotrophomonas acidaminiphila</name>
    <dbReference type="NCBI Taxonomy" id="128780"/>
    <lineage>
        <taxon>Bacteria</taxon>
        <taxon>Pseudomonadati</taxon>
        <taxon>Pseudomonadota</taxon>
        <taxon>Gammaproteobacteria</taxon>
        <taxon>Lysobacterales</taxon>
        <taxon>Lysobacteraceae</taxon>
        <taxon>Stenotrophomonas</taxon>
    </lineage>
</organism>
<feature type="region of interest" description="Disordered" evidence="3">
    <location>
        <begin position="367"/>
        <end position="390"/>
    </location>
</feature>
<proteinExistence type="inferred from homology"/>
<evidence type="ECO:0000259" key="8">
    <source>
        <dbReference type="Pfam" id="PF25967"/>
    </source>
</evidence>
<comment type="similarity">
    <text evidence="2">Belongs to the membrane fusion protein (MFP) (TC 8.A.1) family.</text>
</comment>
<feature type="chain" id="PRO_5006588494" evidence="4">
    <location>
        <begin position="21"/>
        <end position="390"/>
    </location>
</feature>
<dbReference type="InterPro" id="IPR058627">
    <property type="entry name" value="MdtA-like_C"/>
</dbReference>
<keyword evidence="4" id="KW-0732">Signal</keyword>
<dbReference type="Pfam" id="PF25944">
    <property type="entry name" value="Beta-barrel_RND"/>
    <property type="match status" value="1"/>
</dbReference>
<feature type="domain" description="Multidrug resistance protein MdtA-like C-terminal permuted SH3" evidence="8">
    <location>
        <begin position="299"/>
        <end position="361"/>
    </location>
</feature>
<feature type="domain" description="Multidrug resistance protein MdtA-like barrel-sandwich hybrid" evidence="6">
    <location>
        <begin position="61"/>
        <end position="202"/>
    </location>
</feature>
<dbReference type="KEGG" id="sacz:AOT14_06760"/>
<feature type="domain" description="Multidrug resistance protein MdtA-like beta-barrel" evidence="7">
    <location>
        <begin position="207"/>
        <end position="292"/>
    </location>
</feature>
<reference evidence="9 10" key="1">
    <citation type="journal article" date="2015" name="Genome Announc.">
        <title>Complete Genome Sequencing of Stenotrophomonas acidaminiphila ZAC14D2_NAIMI4_2, a Multidrug-Resistant Strain Isolated from Sediments of a Polluted River in Mexico, Uncovers New Antibiotic Resistance Genes and a Novel Class-II Lasso Peptide Biosynthesis Gene Cluster.</title>
        <authorList>
            <person name="Vinuesa P."/>
            <person name="Ochoa-Sanchez L.E."/>
        </authorList>
    </citation>
    <scope>NUCLEOTIDE SEQUENCE [LARGE SCALE GENOMIC DNA]</scope>
    <source>
        <strain evidence="9 10">ZAC14D2_NAIMI4_2</strain>
    </source>
</reference>
<evidence type="ECO:0000256" key="4">
    <source>
        <dbReference type="SAM" id="SignalP"/>
    </source>
</evidence>
<dbReference type="PANTHER" id="PTHR30158">
    <property type="entry name" value="ACRA/E-RELATED COMPONENT OF DRUG EFFLUX TRANSPORTER"/>
    <property type="match status" value="1"/>
</dbReference>
<evidence type="ECO:0000256" key="2">
    <source>
        <dbReference type="ARBA" id="ARBA00009477"/>
    </source>
</evidence>
<dbReference type="GO" id="GO:0005886">
    <property type="term" value="C:plasma membrane"/>
    <property type="evidence" value="ECO:0007669"/>
    <property type="project" value="UniProtKB-SubCell"/>
</dbReference>
<dbReference type="Gene3D" id="2.40.30.170">
    <property type="match status" value="1"/>
</dbReference>
<dbReference type="InterPro" id="IPR006143">
    <property type="entry name" value="RND_pump_MFP"/>
</dbReference>